<sequence length="159" mass="17021">MTRTFILRRPDRPRVVTVSFVLWLVWVVACIAATVLQFWRPDAAVDPAPVIAGIVALVLWALVTWAVFRTAAGSRVARIVLVVVAGFRAVLSITGGQLDVLTIALSVVAAVLLFLPTARPYFAARAAWRTGHGFDGTGVSGPSRASAPDPDRTTEADRS</sequence>
<evidence type="ECO:0000313" key="4">
    <source>
        <dbReference type="Proteomes" id="UP000709437"/>
    </source>
</evidence>
<feature type="transmembrane region" description="Helical" evidence="2">
    <location>
        <begin position="20"/>
        <end position="39"/>
    </location>
</feature>
<dbReference type="EMBL" id="JAHEWX010000012">
    <property type="protein sequence ID" value="MBT1542189.1"/>
    <property type="molecule type" value="Genomic_DNA"/>
</dbReference>
<reference evidence="3" key="1">
    <citation type="submission" date="2021-05" db="EMBL/GenBank/DDBJ databases">
        <title>Whole genome sequence of Curtobacterium flaccumfaciens pv. flaccumfaciens strain CFBP 3417.</title>
        <authorList>
            <person name="Osdaghi E."/>
            <person name="Taghouti G."/>
            <person name="Portier P."/>
            <person name="Fazliarab A."/>
            <person name="Taghavi S.M."/>
            <person name="Briand M."/>
            <person name="Le-Saux M."/>
            <person name="Jacques M.-A."/>
        </authorList>
    </citation>
    <scope>NUCLEOTIDE SEQUENCE</scope>
    <source>
        <strain evidence="3">CFBP 3417</strain>
    </source>
</reference>
<name>A0A9Q2W6G1_9MICO</name>
<keyword evidence="2" id="KW-1133">Transmembrane helix</keyword>
<feature type="transmembrane region" description="Helical" evidence="2">
    <location>
        <begin position="75"/>
        <end position="94"/>
    </location>
</feature>
<feature type="compositionally biased region" description="Basic and acidic residues" evidence="1">
    <location>
        <begin position="149"/>
        <end position="159"/>
    </location>
</feature>
<gene>
    <name evidence="3" type="ORF">KK103_10480</name>
</gene>
<dbReference type="Proteomes" id="UP000709437">
    <property type="component" value="Unassembled WGS sequence"/>
</dbReference>
<dbReference type="PROSITE" id="PS51257">
    <property type="entry name" value="PROKAR_LIPOPROTEIN"/>
    <property type="match status" value="1"/>
</dbReference>
<comment type="caution">
    <text evidence="3">The sequence shown here is derived from an EMBL/GenBank/DDBJ whole genome shotgun (WGS) entry which is preliminary data.</text>
</comment>
<dbReference type="RefSeq" id="WP_139179580.1">
    <property type="nucleotide sequence ID" value="NZ_JAHEWX010000012.1"/>
</dbReference>
<proteinExistence type="predicted"/>
<feature type="transmembrane region" description="Helical" evidence="2">
    <location>
        <begin position="100"/>
        <end position="122"/>
    </location>
</feature>
<organism evidence="3 4">
    <name type="scientific">Curtobacterium flaccumfaciens pv. flaccumfaciens</name>
    <dbReference type="NCBI Taxonomy" id="138532"/>
    <lineage>
        <taxon>Bacteria</taxon>
        <taxon>Bacillati</taxon>
        <taxon>Actinomycetota</taxon>
        <taxon>Actinomycetes</taxon>
        <taxon>Micrococcales</taxon>
        <taxon>Microbacteriaceae</taxon>
        <taxon>Curtobacterium</taxon>
    </lineage>
</organism>
<feature type="transmembrane region" description="Helical" evidence="2">
    <location>
        <begin position="51"/>
        <end position="68"/>
    </location>
</feature>
<evidence type="ECO:0000313" key="3">
    <source>
        <dbReference type="EMBL" id="MBT1542189.1"/>
    </source>
</evidence>
<evidence type="ECO:0000256" key="2">
    <source>
        <dbReference type="SAM" id="Phobius"/>
    </source>
</evidence>
<dbReference type="AlphaFoldDB" id="A0A9Q2W6G1"/>
<accession>A0A9Q2W6G1</accession>
<keyword evidence="2" id="KW-0812">Transmembrane</keyword>
<feature type="region of interest" description="Disordered" evidence="1">
    <location>
        <begin position="137"/>
        <end position="159"/>
    </location>
</feature>
<keyword evidence="2" id="KW-0472">Membrane</keyword>
<protein>
    <submittedName>
        <fullName evidence="3">Uncharacterized protein</fullName>
    </submittedName>
</protein>
<evidence type="ECO:0000256" key="1">
    <source>
        <dbReference type="SAM" id="MobiDB-lite"/>
    </source>
</evidence>